<evidence type="ECO:0000313" key="3">
    <source>
        <dbReference type="EMBL" id="KAK9841300.1"/>
    </source>
</evidence>
<reference evidence="3 4" key="1">
    <citation type="journal article" date="2024" name="Nat. Commun.">
        <title>Phylogenomics reveals the evolutionary origins of lichenization in chlorophyte algae.</title>
        <authorList>
            <person name="Puginier C."/>
            <person name="Libourel C."/>
            <person name="Otte J."/>
            <person name="Skaloud P."/>
            <person name="Haon M."/>
            <person name="Grisel S."/>
            <person name="Petersen M."/>
            <person name="Berrin J.G."/>
            <person name="Delaux P.M."/>
            <person name="Dal Grande F."/>
            <person name="Keller J."/>
        </authorList>
    </citation>
    <scope>NUCLEOTIDE SEQUENCE [LARGE SCALE GENOMIC DNA]</scope>
    <source>
        <strain evidence="3 4">SAG 2145</strain>
    </source>
</reference>
<dbReference type="GO" id="GO:0016020">
    <property type="term" value="C:membrane"/>
    <property type="evidence" value="ECO:0007669"/>
    <property type="project" value="TreeGrafter"/>
</dbReference>
<evidence type="ECO:0000259" key="2">
    <source>
        <dbReference type="SMART" id="SM00563"/>
    </source>
</evidence>
<comment type="caution">
    <text evidence="3">The sequence shown here is derived from an EMBL/GenBank/DDBJ whole genome shotgun (WGS) entry which is preliminary data.</text>
</comment>
<dbReference type="Pfam" id="PF00561">
    <property type="entry name" value="Abhydrolase_1"/>
    <property type="match status" value="1"/>
</dbReference>
<dbReference type="InterPro" id="IPR002123">
    <property type="entry name" value="Plipid/glycerol_acylTrfase"/>
</dbReference>
<accession>A0AAW1S5G0</accession>
<feature type="compositionally biased region" description="Polar residues" evidence="1">
    <location>
        <begin position="614"/>
        <end position="624"/>
    </location>
</feature>
<feature type="compositionally biased region" description="Polar residues" evidence="1">
    <location>
        <begin position="519"/>
        <end position="560"/>
    </location>
</feature>
<feature type="compositionally biased region" description="Polar residues" evidence="1">
    <location>
        <begin position="419"/>
        <end position="432"/>
    </location>
</feature>
<dbReference type="InterPro" id="IPR000073">
    <property type="entry name" value="AB_hydrolase_1"/>
</dbReference>
<evidence type="ECO:0000256" key="1">
    <source>
        <dbReference type="SAM" id="MobiDB-lite"/>
    </source>
</evidence>
<feature type="region of interest" description="Disordered" evidence="1">
    <location>
        <begin position="415"/>
        <end position="696"/>
    </location>
</feature>
<dbReference type="Gene3D" id="3.40.50.1820">
    <property type="entry name" value="alpha/beta hydrolase"/>
    <property type="match status" value="1"/>
</dbReference>
<protein>
    <recommendedName>
        <fullName evidence="2">Phospholipid/glycerol acyltransferase domain-containing protein</fullName>
    </recommendedName>
</protein>
<dbReference type="Pfam" id="PF01553">
    <property type="entry name" value="Acyltransferase"/>
    <property type="match status" value="1"/>
</dbReference>
<feature type="compositionally biased region" description="Low complexity" evidence="1">
    <location>
        <begin position="625"/>
        <end position="696"/>
    </location>
</feature>
<dbReference type="InterPro" id="IPR029058">
    <property type="entry name" value="AB_hydrolase_fold"/>
</dbReference>
<dbReference type="SMART" id="SM00563">
    <property type="entry name" value="PlsC"/>
    <property type="match status" value="1"/>
</dbReference>
<dbReference type="AlphaFoldDB" id="A0AAW1S5G0"/>
<dbReference type="SUPFAM" id="SSF53474">
    <property type="entry name" value="alpha/beta-Hydrolases"/>
    <property type="match status" value="1"/>
</dbReference>
<feature type="compositionally biased region" description="Low complexity" evidence="1">
    <location>
        <begin position="495"/>
        <end position="511"/>
    </location>
</feature>
<organism evidence="3 4">
    <name type="scientific">Apatococcus lobatus</name>
    <dbReference type="NCBI Taxonomy" id="904363"/>
    <lineage>
        <taxon>Eukaryota</taxon>
        <taxon>Viridiplantae</taxon>
        <taxon>Chlorophyta</taxon>
        <taxon>core chlorophytes</taxon>
        <taxon>Trebouxiophyceae</taxon>
        <taxon>Chlorellales</taxon>
        <taxon>Chlorellaceae</taxon>
        <taxon>Apatococcus</taxon>
    </lineage>
</organism>
<proteinExistence type="predicted"/>
<feature type="compositionally biased region" description="Basic and acidic residues" evidence="1">
    <location>
        <begin position="594"/>
        <end position="604"/>
    </location>
</feature>
<feature type="compositionally biased region" description="Polar residues" evidence="1">
    <location>
        <begin position="583"/>
        <end position="592"/>
    </location>
</feature>
<evidence type="ECO:0000313" key="4">
    <source>
        <dbReference type="Proteomes" id="UP001438707"/>
    </source>
</evidence>
<dbReference type="EMBL" id="JALJOS010000003">
    <property type="protein sequence ID" value="KAK9841300.1"/>
    <property type="molecule type" value="Genomic_DNA"/>
</dbReference>
<gene>
    <name evidence="3" type="ORF">WJX74_003515</name>
</gene>
<dbReference type="GO" id="GO:0016746">
    <property type="term" value="F:acyltransferase activity"/>
    <property type="evidence" value="ECO:0007669"/>
    <property type="project" value="InterPro"/>
</dbReference>
<dbReference type="CDD" id="cd07987">
    <property type="entry name" value="LPLAT_MGAT-like"/>
    <property type="match status" value="1"/>
</dbReference>
<feature type="domain" description="Phospholipid/glycerol acyltransferase" evidence="2">
    <location>
        <begin position="747"/>
        <end position="862"/>
    </location>
</feature>
<keyword evidence="4" id="KW-1185">Reference proteome</keyword>
<feature type="compositionally biased region" description="Polar residues" evidence="1">
    <location>
        <begin position="476"/>
        <end position="494"/>
    </location>
</feature>
<dbReference type="Proteomes" id="UP001438707">
    <property type="component" value="Unassembled WGS sequence"/>
</dbReference>
<name>A0AAW1S5G0_9CHLO</name>
<dbReference type="PANTHER" id="PTHR22753:SF48">
    <property type="entry name" value="PHOSPHOLIPID_GLYCEROL ACYLTRANSFERASE DOMAIN-CONTAINING PROTEIN"/>
    <property type="match status" value="1"/>
</dbReference>
<sequence length="1000" mass="105920">MILDKSCRSSGVAAPRTLPRFAHAVSEPLPCRSRQKPRASSKRQASTVSQSACGSTLRLLQPTAVEQGQDKPLLLYLPSTDGTGNSLSPQLPGLVALGFDVRTLYIPSGDRSDWNDLLSCTSKLLREALAERGQQAAVVVGESFGGCLGLRVATAVPDLISHLILVNPATSFDRSFAGLPSLIAGTNLLSLFPEPLYQVAQAVLVPFLVDQRNLTQMSLRAVQAMMAMQPPSSFQDESGKFAKVQTGQSRRVNPRAIHQPSATAAWRLNLLRSGNLPDHQISQIRVPTLLLASSEDRMLPSLQEAARLQRLIPGARRIILADSGHTALLEANVDFAGILERTGFLPPSLPLQPKEDTLISSGGSSVALVSPAGKRSAYTFVQESGRTASMVPTGLDESNASYDDQAIGMLSVAAAEAQPGSQQQAPATSGSTPAPLLSRDLKGSVSPPPPRAPEPDRPNAPSNNTWQIDNLRRALQDSQDTEAGTSTSDSASSNGAASMEASTSSSNGSTSVNPFDNGASPSDNGASSFSENGSHTSSFPKAAGSSSAADQSRVPVSSNGAGRFSDGLQDGQQADAGRRGNVTGRSSWQTQGLFRDENNDEEKGPGPLGDGYTPPSNGAAWSQNGASTGPAGTASSSSVSATAASTATLQSSPAPAGSAASTQSPPVPAAESSTESGAGSRAAAADQKQLRGLQQQKRSASQQLAWDSADQEFDDAATVMNVLRFLASPVVRGAENLPSPLGPKKPILFVGNHTLVGLYDLPFLVYELYLRGFRARGLAHPVHWQSPLGPFFQKFGAVQASPVAAYKLLRDNEAVLLFPGGAREVSKRRGEKYKLKWRESPDFVRMASKLGATIIPFAAVGGDDAFDFNMDTAEILQSPILGPLAREVVRRVDPNLDPEEAVPPLMNLPGLPIPSPIPIPRPERIYFRFMTPIDTSEEKLNVKDSAACMELYGRVRSSVERGIAELQAEQATDPERDFGTRLWTQTARLMPAFDLVRGIS</sequence>
<dbReference type="PANTHER" id="PTHR22753">
    <property type="entry name" value="TRANSMEMBRANE PROTEIN 68"/>
    <property type="match status" value="1"/>
</dbReference>